<protein>
    <submittedName>
        <fullName evidence="1">Uncharacterized protein</fullName>
    </submittedName>
</protein>
<dbReference type="Proteomes" id="UP001642464">
    <property type="component" value="Unassembled WGS sequence"/>
</dbReference>
<comment type="caution">
    <text evidence="1">The sequence shown here is derived from an EMBL/GenBank/DDBJ whole genome shotgun (WGS) entry which is preliminary data.</text>
</comment>
<evidence type="ECO:0000313" key="1">
    <source>
        <dbReference type="EMBL" id="CAK9032761.1"/>
    </source>
</evidence>
<evidence type="ECO:0000313" key="2">
    <source>
        <dbReference type="Proteomes" id="UP001642464"/>
    </source>
</evidence>
<proteinExistence type="predicted"/>
<name>A0ABP0L0U3_9DINO</name>
<reference evidence="1 2" key="1">
    <citation type="submission" date="2024-02" db="EMBL/GenBank/DDBJ databases">
        <authorList>
            <person name="Chen Y."/>
            <person name="Shah S."/>
            <person name="Dougan E. K."/>
            <person name="Thang M."/>
            <person name="Chan C."/>
        </authorList>
    </citation>
    <scope>NUCLEOTIDE SEQUENCE [LARGE SCALE GENOMIC DNA]</scope>
</reference>
<dbReference type="EMBL" id="CAXAMM010014011">
    <property type="protein sequence ID" value="CAK9032761.1"/>
    <property type="molecule type" value="Genomic_DNA"/>
</dbReference>
<sequence length="649" mass="72925">MSVPAHVVKEVEELIHPSCTLPMNHRLQNVLRILEDINFVYSTVLKPEALICHPHNRGGSMINAHNAYLKGFQIEEMGLRPELLPANSLALEISMNQAQRTSQFQSNKKMVADSKGLLASIKGDERFMTLSNSHFIQWSRAVQAGLRAPDGTQLLASAQMKELLQSGWQWKVIVSQAEVTWPGLPAFACMSMNSSNTNQVASNELETMLKLSELYQAGFKMDDAIVEVQRSKSCGHNLLIGEEMMNHLAHYDFKISGQTMVLTRFALAACILTSRKHQDGISKLIYKSDLDKLKNKDSTRKLDDMLHSLWTEAQKVSNTELAYIAFGKAAVRMTLHALSKQKIAKQESYDSFEEIVEQFQADLVSPASSTVKATSASAVSTDETSVQDLVNCSSQTVALFQNNHIKLNEKYTCPSQYEDKIFILKSIDDTGAHFQHSPLFGDPLKHCQDLASLKQWKHTKRETTQLCPPALCAQRMAYNFPSVQKEADKMYVNAILMEAYMTNKLKEDDMVSFTLHPNNLVLMKKAKKKELRFFPAGTCTAVPEKDLDKIVEKNKATLVWYKNKPFNVQPFKAVTSLEKPENGIFCPFFWAKASEEASEINLATGWVDFKQLKIPVLENPDGISPQTLLFKSTEEHLEIEPPAKKAKTG</sequence>
<keyword evidence="2" id="KW-1185">Reference proteome</keyword>
<accession>A0ABP0L0U3</accession>
<gene>
    <name evidence="1" type="ORF">SCF082_LOCUS20193</name>
</gene>
<organism evidence="1 2">
    <name type="scientific">Durusdinium trenchii</name>
    <dbReference type="NCBI Taxonomy" id="1381693"/>
    <lineage>
        <taxon>Eukaryota</taxon>
        <taxon>Sar</taxon>
        <taxon>Alveolata</taxon>
        <taxon>Dinophyceae</taxon>
        <taxon>Suessiales</taxon>
        <taxon>Symbiodiniaceae</taxon>
        <taxon>Durusdinium</taxon>
    </lineage>
</organism>